<dbReference type="EMBL" id="CP048209">
    <property type="protein sequence ID" value="QHT62335.1"/>
    <property type="molecule type" value="Genomic_DNA"/>
</dbReference>
<dbReference type="InterPro" id="IPR022627">
    <property type="entry name" value="DUF3502"/>
</dbReference>
<feature type="signal peptide" evidence="1">
    <location>
        <begin position="1"/>
        <end position="21"/>
    </location>
</feature>
<dbReference type="AlphaFoldDB" id="A0A6C0G6Z3"/>
<reference evidence="3 4" key="1">
    <citation type="submission" date="2020-01" db="EMBL/GenBank/DDBJ databases">
        <title>Paenibacillus sp. nov., isolated from tomato rhizosphere.</title>
        <authorList>
            <person name="Weon H.-Y."/>
            <person name="Lee S.A."/>
        </authorList>
    </citation>
    <scope>NUCLEOTIDE SEQUENCE [LARGE SCALE GENOMIC DNA]</scope>
    <source>
        <strain evidence="3 4">12200R-189</strain>
    </source>
</reference>
<dbReference type="PANTHER" id="PTHR43649:SF17">
    <property type="entry name" value="ABC TRANSPORTER SOLUTE BINDING PROTEIN-SUGAR TRANSPORT"/>
    <property type="match status" value="1"/>
</dbReference>
<name>A0A6C0G6Z3_9BACL</name>
<evidence type="ECO:0000256" key="1">
    <source>
        <dbReference type="SAM" id="SignalP"/>
    </source>
</evidence>
<gene>
    <name evidence="3" type="ORF">GXP70_21700</name>
</gene>
<evidence type="ECO:0000313" key="4">
    <source>
        <dbReference type="Proteomes" id="UP000476064"/>
    </source>
</evidence>
<feature type="chain" id="PRO_5039643864" evidence="1">
    <location>
        <begin position="22"/>
        <end position="507"/>
    </location>
</feature>
<dbReference type="Proteomes" id="UP000476064">
    <property type="component" value="Chromosome"/>
</dbReference>
<evidence type="ECO:0000313" key="3">
    <source>
        <dbReference type="EMBL" id="QHT62335.1"/>
    </source>
</evidence>
<dbReference type="RefSeq" id="WP_162358768.1">
    <property type="nucleotide sequence ID" value="NZ_CP048209.1"/>
</dbReference>
<organism evidence="3 4">
    <name type="scientific">Paenibacillus lycopersici</name>
    <dbReference type="NCBI Taxonomy" id="2704462"/>
    <lineage>
        <taxon>Bacteria</taxon>
        <taxon>Bacillati</taxon>
        <taxon>Bacillota</taxon>
        <taxon>Bacilli</taxon>
        <taxon>Bacillales</taxon>
        <taxon>Paenibacillaceae</taxon>
        <taxon>Paenibacillus</taxon>
    </lineage>
</organism>
<dbReference type="Pfam" id="PF12010">
    <property type="entry name" value="DUF3502"/>
    <property type="match status" value="1"/>
</dbReference>
<dbReference type="InterPro" id="IPR050490">
    <property type="entry name" value="Bact_solute-bd_prot1"/>
</dbReference>
<dbReference type="PROSITE" id="PS51257">
    <property type="entry name" value="PROKAR_LIPOPROTEIN"/>
    <property type="match status" value="1"/>
</dbReference>
<dbReference type="InterPro" id="IPR006059">
    <property type="entry name" value="SBP"/>
</dbReference>
<proteinExistence type="predicted"/>
<dbReference type="Gene3D" id="3.40.190.10">
    <property type="entry name" value="Periplasmic binding protein-like II"/>
    <property type="match status" value="1"/>
</dbReference>
<keyword evidence="4" id="KW-1185">Reference proteome</keyword>
<protein>
    <submittedName>
        <fullName evidence="3">ABC transporter substrate-binding protein</fullName>
    </submittedName>
</protein>
<accession>A0A6C0G6Z3</accession>
<feature type="domain" description="DUF3502" evidence="2">
    <location>
        <begin position="437"/>
        <end position="505"/>
    </location>
</feature>
<evidence type="ECO:0000259" key="2">
    <source>
        <dbReference type="Pfam" id="PF12010"/>
    </source>
</evidence>
<dbReference type="Pfam" id="PF01547">
    <property type="entry name" value="SBP_bac_1"/>
    <property type="match status" value="1"/>
</dbReference>
<keyword evidence="1" id="KW-0732">Signal</keyword>
<dbReference type="KEGG" id="plyc:GXP70_21700"/>
<dbReference type="SUPFAM" id="SSF53850">
    <property type="entry name" value="Periplasmic binding protein-like II"/>
    <property type="match status" value="1"/>
</dbReference>
<dbReference type="PANTHER" id="PTHR43649">
    <property type="entry name" value="ARABINOSE-BINDING PROTEIN-RELATED"/>
    <property type="match status" value="1"/>
</dbReference>
<sequence>MNKSNTAKMLSLLAASSLVLAACGSNADDGAKSGNNASASGSGNAASEATVELVWHYPQPQAQADLASVQDAVNAITKEKINATVKLEPYDFGDYEQKLNTAVAGGEQFDIAWTSNWSFNYVQNTQKGAFFALDDLLAKYGPDLQASMPSFVWDATKVGGKIYGVPNYQTVTNRSGFSIQQRYLDKYPLDLTTLKAFTDIEPYLATLKQAEPNEYPLLMGKDGLFLDTLHPLGYEQIDAGIGTGVGIKSSEPGKVISLFNTDEYKNYVTTMRDWYQKGYIKPDVVSIKNMSELQSQGKFPVTFGLSMPPGVETSIKNSNGGFDVKTAMISEPYVSTKSIITTLNAINKASKHPEKAMEFINLLNTDKDLFNAISFGVEGKHYTKVNDNTVKINDAGGYAPNTGWVFGNTFNGYLLDGQSQEVFDETKKQNEGATPSPIMGFSLDTQPIATEIANVKAVRDEYEPLLVTGSVDPAKKLDEFLGKLDKAGLPKIVAEVQKQLDAWTASK</sequence>